<accession>A0A9Q0MKA6</accession>
<evidence type="ECO:0000256" key="3">
    <source>
        <dbReference type="ARBA" id="ARBA00022729"/>
    </source>
</evidence>
<dbReference type="AlphaFoldDB" id="A0A9Q0MKA6"/>
<dbReference type="InterPro" id="IPR042269">
    <property type="entry name" value="Ser_carbopepase_S28_SKS"/>
</dbReference>
<evidence type="ECO:0000256" key="4">
    <source>
        <dbReference type="ARBA" id="ARBA00022801"/>
    </source>
</evidence>
<dbReference type="InterPro" id="IPR008758">
    <property type="entry name" value="Peptidase_S28"/>
</dbReference>
<evidence type="ECO:0000313" key="8">
    <source>
        <dbReference type="Proteomes" id="UP001151699"/>
    </source>
</evidence>
<dbReference type="GO" id="GO:0008239">
    <property type="term" value="F:dipeptidyl-peptidase activity"/>
    <property type="evidence" value="ECO:0007669"/>
    <property type="project" value="TreeGrafter"/>
</dbReference>
<comment type="similarity">
    <text evidence="1">Belongs to the peptidase S28 family.</text>
</comment>
<organism evidence="7 8">
    <name type="scientific">Pseudolycoriella hygida</name>
    <dbReference type="NCBI Taxonomy" id="35572"/>
    <lineage>
        <taxon>Eukaryota</taxon>
        <taxon>Metazoa</taxon>
        <taxon>Ecdysozoa</taxon>
        <taxon>Arthropoda</taxon>
        <taxon>Hexapoda</taxon>
        <taxon>Insecta</taxon>
        <taxon>Pterygota</taxon>
        <taxon>Neoptera</taxon>
        <taxon>Endopterygota</taxon>
        <taxon>Diptera</taxon>
        <taxon>Nematocera</taxon>
        <taxon>Sciaroidea</taxon>
        <taxon>Sciaridae</taxon>
        <taxon>Pseudolycoriella</taxon>
    </lineage>
</organism>
<gene>
    <name evidence="7" type="primary">Prss16_4</name>
    <name evidence="7" type="ORF">Bhyg_16755</name>
</gene>
<keyword evidence="4" id="KW-0378">Hydrolase</keyword>
<dbReference type="Pfam" id="PF05577">
    <property type="entry name" value="Peptidase_S28"/>
    <property type="match status" value="1"/>
</dbReference>
<keyword evidence="2 7" id="KW-0645">Protease</keyword>
<reference evidence="7" key="1">
    <citation type="submission" date="2022-07" db="EMBL/GenBank/DDBJ databases">
        <authorList>
            <person name="Trinca V."/>
            <person name="Uliana J.V.C."/>
            <person name="Torres T.T."/>
            <person name="Ward R.J."/>
            <person name="Monesi N."/>
        </authorList>
    </citation>
    <scope>NUCLEOTIDE SEQUENCE</scope>
    <source>
        <strain evidence="7">HSMRA1968</strain>
        <tissue evidence="7">Whole embryos</tissue>
    </source>
</reference>
<dbReference type="GO" id="GO:0070008">
    <property type="term" value="F:serine-type exopeptidase activity"/>
    <property type="evidence" value="ECO:0007669"/>
    <property type="project" value="InterPro"/>
</dbReference>
<evidence type="ECO:0000313" key="7">
    <source>
        <dbReference type="EMBL" id="KAJ6632715.1"/>
    </source>
</evidence>
<feature type="chain" id="PRO_5040275514" evidence="6">
    <location>
        <begin position="20"/>
        <end position="492"/>
    </location>
</feature>
<dbReference type="PANTHER" id="PTHR11010:SF5">
    <property type="entry name" value="RE36938P-RELATED"/>
    <property type="match status" value="1"/>
</dbReference>
<dbReference type="PANTHER" id="PTHR11010">
    <property type="entry name" value="PROTEASE S28 PRO-X CARBOXYPEPTIDASE-RELATED"/>
    <property type="match status" value="1"/>
</dbReference>
<dbReference type="EMBL" id="WJQU01002571">
    <property type="protein sequence ID" value="KAJ6632715.1"/>
    <property type="molecule type" value="Genomic_DNA"/>
</dbReference>
<keyword evidence="3 6" id="KW-0732">Signal</keyword>
<dbReference type="OrthoDB" id="1735038at2759"/>
<dbReference type="Gene3D" id="1.20.120.980">
    <property type="entry name" value="Serine carboxypeptidase S28, SKS domain"/>
    <property type="match status" value="1"/>
</dbReference>
<dbReference type="Gene3D" id="3.40.50.1820">
    <property type="entry name" value="alpha/beta hydrolase"/>
    <property type="match status" value="1"/>
</dbReference>
<feature type="signal peptide" evidence="6">
    <location>
        <begin position="1"/>
        <end position="19"/>
    </location>
</feature>
<protein>
    <submittedName>
        <fullName evidence="7">Thymus-specific serine protease</fullName>
    </submittedName>
</protein>
<name>A0A9Q0MKA6_9DIPT</name>
<keyword evidence="8" id="KW-1185">Reference proteome</keyword>
<evidence type="ECO:0000256" key="5">
    <source>
        <dbReference type="ARBA" id="ARBA00023180"/>
    </source>
</evidence>
<dbReference type="Proteomes" id="UP001151699">
    <property type="component" value="Unassembled WGS sequence"/>
</dbReference>
<evidence type="ECO:0000256" key="1">
    <source>
        <dbReference type="ARBA" id="ARBA00011079"/>
    </source>
</evidence>
<comment type="caution">
    <text evidence="7">The sequence shown here is derived from an EMBL/GenBank/DDBJ whole genome shotgun (WGS) entry which is preliminary data.</text>
</comment>
<proteinExistence type="inferred from homology"/>
<sequence>MRTFLTLCGVLALIGASYAFKSQKYQKPTDHVTSDWIYNGTFRTRVDHFRAQDGRFVDFVYHANLNFTGDEGPVYIYLKDAGDYTTRWIESGLMVDIARQNNGSLFTFDYRFFGTNRPTDNATFENLQFLTTEQILADLAQFVSYVKLFHDVYGGNTIVYGAGYGGTLATWARKKFPHLIDAAWSSSGIYELTVASLSVYDSLSYSIYRTRGADCRNLIQEAFEEAERLIIADDADELQELFNLCNPINTTSPNDVSSFFQNYFDLLVLYIQQQHADGVHDMCDDLEESTLPPLEAFAEFVRFALVGEECFDATYDNIIAERSNTSWNQPGTLSGSKQKSHYLKILKDVKNILGRQWHYIQCTQAGLFQVTDQWTWLPNHAELGYQAQVCINVLGPNYVFDFIRAALETLRNQYGSLYLRSSRTIFTYGEIDPKMYNGITYTDDPESVAISIPGHGRASDMSSIQATDSAELQAVKERIIELVGNFSVPFRP</sequence>
<evidence type="ECO:0000256" key="2">
    <source>
        <dbReference type="ARBA" id="ARBA00022670"/>
    </source>
</evidence>
<dbReference type="GO" id="GO:0006508">
    <property type="term" value="P:proteolysis"/>
    <property type="evidence" value="ECO:0007669"/>
    <property type="project" value="UniProtKB-KW"/>
</dbReference>
<dbReference type="InterPro" id="IPR029058">
    <property type="entry name" value="AB_hydrolase_fold"/>
</dbReference>
<dbReference type="SUPFAM" id="SSF53474">
    <property type="entry name" value="alpha/beta-Hydrolases"/>
    <property type="match status" value="1"/>
</dbReference>
<evidence type="ECO:0000256" key="6">
    <source>
        <dbReference type="SAM" id="SignalP"/>
    </source>
</evidence>
<keyword evidence="5" id="KW-0325">Glycoprotein</keyword>